<evidence type="ECO:0000256" key="2">
    <source>
        <dbReference type="ARBA" id="ARBA00022801"/>
    </source>
</evidence>
<keyword evidence="5" id="KW-1185">Reference proteome</keyword>
<comment type="caution">
    <text evidence="4">The sequence shown here is derived from an EMBL/GenBank/DDBJ whole genome shotgun (WGS) entry which is preliminary data.</text>
</comment>
<dbReference type="Pfam" id="PF00975">
    <property type="entry name" value="Thioesterase"/>
    <property type="match status" value="1"/>
</dbReference>
<dbReference type="GO" id="GO:0016787">
    <property type="term" value="F:hydrolase activity"/>
    <property type="evidence" value="ECO:0007669"/>
    <property type="project" value="UniProtKB-KW"/>
</dbReference>
<dbReference type="PANTHER" id="PTHR11487:SF0">
    <property type="entry name" value="S-ACYL FATTY ACID SYNTHASE THIOESTERASE, MEDIUM CHAIN"/>
    <property type="match status" value="1"/>
</dbReference>
<dbReference type="Gene3D" id="3.40.50.1820">
    <property type="entry name" value="alpha/beta hydrolase"/>
    <property type="match status" value="1"/>
</dbReference>
<evidence type="ECO:0000313" key="4">
    <source>
        <dbReference type="EMBL" id="KRV50448.1"/>
    </source>
</evidence>
<dbReference type="EMBL" id="LLZU01000005">
    <property type="protein sequence ID" value="KRV50448.1"/>
    <property type="molecule type" value="Genomic_DNA"/>
</dbReference>
<reference evidence="4 5" key="1">
    <citation type="submission" date="2015-10" db="EMBL/GenBank/DDBJ databases">
        <title>Draft genome sequence of pyrrolomycin-producing Streptomyces vitaminophilus.</title>
        <authorList>
            <person name="Graham D.E."/>
            <person name="Mahan K.M."/>
            <person name="Klingeman D.M."/>
            <person name="Hettich R.L."/>
            <person name="Parry R.J."/>
        </authorList>
    </citation>
    <scope>NUCLEOTIDE SEQUENCE [LARGE SCALE GENOMIC DNA]</scope>
    <source>
        <strain evidence="4 5">ATCC 31673</strain>
    </source>
</reference>
<evidence type="ECO:0000259" key="3">
    <source>
        <dbReference type="SMART" id="SM00824"/>
    </source>
</evidence>
<dbReference type="InterPro" id="IPR020802">
    <property type="entry name" value="TesA-like"/>
</dbReference>
<accession>A0A0T6LWQ1</accession>
<keyword evidence="2 4" id="KW-0378">Hydrolase</keyword>
<dbReference type="AlphaFoldDB" id="A0A0T6LWQ1"/>
<proteinExistence type="inferred from homology"/>
<dbReference type="InterPro" id="IPR012223">
    <property type="entry name" value="TEII"/>
</dbReference>
<comment type="similarity">
    <text evidence="1">Belongs to the thioesterase family.</text>
</comment>
<dbReference type="Proteomes" id="UP000050867">
    <property type="component" value="Unassembled WGS sequence"/>
</dbReference>
<dbReference type="RefSeq" id="WP_018381683.1">
    <property type="nucleotide sequence ID" value="NZ_LLZU01000005.1"/>
</dbReference>
<dbReference type="PANTHER" id="PTHR11487">
    <property type="entry name" value="THIOESTERASE"/>
    <property type="match status" value="1"/>
</dbReference>
<sequence>MTVAAPGHSAWLRRYEQASPNAVPLVCLPHAGGSASYFVPLARALAPAVDVVCVQYPGRQDRHGEPALTSIEALADQVFAALEPLRDRPLVLFGHSMGAVLGYELTRRLERRGGSAPLGLIVSGRRAPVRHRVETVHLRDDDGLLAEIRELNGTELGVLDDEELLRMVLPALRADYQAVETYRHRSGEPLSTPISVLVGESDPRVTLDEARAWKEMTVGAFAFRSFPGGHFYLNAQQAAVTRAITESLDAFRAG</sequence>
<dbReference type="InterPro" id="IPR029058">
    <property type="entry name" value="AB_hydrolase_fold"/>
</dbReference>
<dbReference type="OrthoDB" id="8480037at2"/>
<evidence type="ECO:0000256" key="1">
    <source>
        <dbReference type="ARBA" id="ARBA00007169"/>
    </source>
</evidence>
<protein>
    <submittedName>
        <fullName evidence="4">Oleoyl-ACP hydrolase</fullName>
    </submittedName>
</protein>
<dbReference type="InterPro" id="IPR001031">
    <property type="entry name" value="Thioesterase"/>
</dbReference>
<dbReference type="SMART" id="SM00824">
    <property type="entry name" value="PKS_TE"/>
    <property type="match status" value="1"/>
</dbReference>
<gene>
    <name evidence="4" type="ORF">AQ490_15285</name>
</gene>
<dbReference type="GO" id="GO:0008610">
    <property type="term" value="P:lipid biosynthetic process"/>
    <property type="evidence" value="ECO:0007669"/>
    <property type="project" value="TreeGrafter"/>
</dbReference>
<feature type="domain" description="Thioesterase TesA-like" evidence="3">
    <location>
        <begin position="26"/>
        <end position="248"/>
    </location>
</feature>
<evidence type="ECO:0000313" key="5">
    <source>
        <dbReference type="Proteomes" id="UP000050867"/>
    </source>
</evidence>
<name>A0A0T6LWQ1_WENVI</name>
<dbReference type="eggNOG" id="COG3208">
    <property type="taxonomic scope" value="Bacteria"/>
</dbReference>
<organism evidence="4 5">
    <name type="scientific">Wenjunlia vitaminophila</name>
    <name type="common">Streptomyces vitaminophilus</name>
    <dbReference type="NCBI Taxonomy" id="76728"/>
    <lineage>
        <taxon>Bacteria</taxon>
        <taxon>Bacillati</taxon>
        <taxon>Actinomycetota</taxon>
        <taxon>Actinomycetes</taxon>
        <taxon>Kitasatosporales</taxon>
        <taxon>Streptomycetaceae</taxon>
        <taxon>Wenjunlia</taxon>
    </lineage>
</organism>
<dbReference type="SUPFAM" id="SSF53474">
    <property type="entry name" value="alpha/beta-Hydrolases"/>
    <property type="match status" value="1"/>
</dbReference>
<dbReference type="STRING" id="76728.AQ490_15285"/>